<keyword evidence="7 11" id="KW-0862">Zinc</keyword>
<feature type="domain" description="Peptidase M48" evidence="12">
    <location>
        <begin position="64"/>
        <end position="134"/>
    </location>
</feature>
<evidence type="ECO:0000256" key="1">
    <source>
        <dbReference type="ARBA" id="ARBA00004651"/>
    </source>
</evidence>
<dbReference type="Gene3D" id="3.30.2010.10">
    <property type="entry name" value="Metalloproteases ('zincins'), catalytic domain"/>
    <property type="match status" value="1"/>
</dbReference>
<dbReference type="Proteomes" id="UP000318478">
    <property type="component" value="Unassembled WGS sequence"/>
</dbReference>
<evidence type="ECO:0000256" key="2">
    <source>
        <dbReference type="ARBA" id="ARBA00022475"/>
    </source>
</evidence>
<name>A0A5C5XX99_9BACT</name>
<sequence>MPDEEKHDPRQPLPYHFAIRDYLKNEESQIWEWYASNRVRAEQNEAIRFDLLKSTYRIDRDAQPALYDMADEVAKSLGMEVPVTLYQAQNPQGLNASLAYIPDEAHVVLHGPIASRLTEPELRALLAHELGHLLLHSRWDGDLLIAEQVLAAMTHDRDADTPHFASARLFGLYTEVFCDRIALDVSGSPLEVISMLVKIATDLDEVNPESYLKQAAEILGKGPMKTAGLSHPEAYIRAHVLQLWHDQAGEANARIAELIEGPPALDELDLTAQVRVMDVTRRLIDAMLAPKWLQTDVVLAHARLFFEEYAPADHDVAIESLREEIQQSDQPLRDYYCYVLLDFASADRDLEEAPLAQAIGVADAVGLLEGFLSIAAKELKLRKKQVEKISGDRERIVAAAAKLEAAS</sequence>
<evidence type="ECO:0000313" key="13">
    <source>
        <dbReference type="EMBL" id="TWT66232.1"/>
    </source>
</evidence>
<dbReference type="OrthoDB" id="271491at2"/>
<comment type="similarity">
    <text evidence="11">Belongs to the peptidase M48 family.</text>
</comment>
<dbReference type="RefSeq" id="WP_146591633.1">
    <property type="nucleotide sequence ID" value="NZ_SJPO01000017.1"/>
</dbReference>
<evidence type="ECO:0000256" key="9">
    <source>
        <dbReference type="ARBA" id="ARBA00023049"/>
    </source>
</evidence>
<dbReference type="GO" id="GO:0006508">
    <property type="term" value="P:proteolysis"/>
    <property type="evidence" value="ECO:0007669"/>
    <property type="project" value="UniProtKB-KW"/>
</dbReference>
<comment type="subcellular location">
    <subcellularLocation>
        <location evidence="1">Cell membrane</location>
        <topology evidence="1">Multi-pass membrane protein</topology>
    </subcellularLocation>
</comment>
<gene>
    <name evidence="13" type="ORF">Pla123a_47560</name>
</gene>
<keyword evidence="9 11" id="KW-0482">Metalloprotease</keyword>
<evidence type="ECO:0000256" key="11">
    <source>
        <dbReference type="RuleBase" id="RU003983"/>
    </source>
</evidence>
<dbReference type="GO" id="GO:0005886">
    <property type="term" value="C:plasma membrane"/>
    <property type="evidence" value="ECO:0007669"/>
    <property type="project" value="UniProtKB-SubCell"/>
</dbReference>
<keyword evidence="8" id="KW-1133">Transmembrane helix</keyword>
<dbReference type="PANTHER" id="PTHR43221">
    <property type="entry name" value="PROTEASE HTPX"/>
    <property type="match status" value="1"/>
</dbReference>
<reference evidence="13 14" key="1">
    <citation type="submission" date="2019-02" db="EMBL/GenBank/DDBJ databases">
        <title>Deep-cultivation of Planctomycetes and their phenomic and genomic characterization uncovers novel biology.</title>
        <authorList>
            <person name="Wiegand S."/>
            <person name="Jogler M."/>
            <person name="Boedeker C."/>
            <person name="Pinto D."/>
            <person name="Vollmers J."/>
            <person name="Rivas-Marin E."/>
            <person name="Kohn T."/>
            <person name="Peeters S.H."/>
            <person name="Heuer A."/>
            <person name="Rast P."/>
            <person name="Oberbeckmann S."/>
            <person name="Bunk B."/>
            <person name="Jeske O."/>
            <person name="Meyerdierks A."/>
            <person name="Storesund J.E."/>
            <person name="Kallscheuer N."/>
            <person name="Luecker S."/>
            <person name="Lage O.M."/>
            <person name="Pohl T."/>
            <person name="Merkel B.J."/>
            <person name="Hornburger P."/>
            <person name="Mueller R.-W."/>
            <person name="Bruemmer F."/>
            <person name="Labrenz M."/>
            <person name="Spormann A.M."/>
            <person name="Op Den Camp H."/>
            <person name="Overmann J."/>
            <person name="Amann R."/>
            <person name="Jetten M.S.M."/>
            <person name="Mascher T."/>
            <person name="Medema M.H."/>
            <person name="Devos D.P."/>
            <person name="Kaster A.-K."/>
            <person name="Ovreas L."/>
            <person name="Rohde M."/>
            <person name="Galperin M.Y."/>
            <person name="Jogler C."/>
        </authorList>
    </citation>
    <scope>NUCLEOTIDE SEQUENCE [LARGE SCALE GENOMIC DNA]</scope>
    <source>
        <strain evidence="13 14">Pla123a</strain>
    </source>
</reference>
<keyword evidence="13" id="KW-0346">Stress response</keyword>
<evidence type="ECO:0000256" key="4">
    <source>
        <dbReference type="ARBA" id="ARBA00022692"/>
    </source>
</evidence>
<dbReference type="EMBL" id="SJPO01000017">
    <property type="protein sequence ID" value="TWT66232.1"/>
    <property type="molecule type" value="Genomic_DNA"/>
</dbReference>
<keyword evidence="3 11" id="KW-0645">Protease</keyword>
<keyword evidence="5" id="KW-0479">Metal-binding</keyword>
<evidence type="ECO:0000256" key="8">
    <source>
        <dbReference type="ARBA" id="ARBA00022989"/>
    </source>
</evidence>
<protein>
    <submittedName>
        <fullName evidence="13">Heat shock protein HtpX</fullName>
    </submittedName>
</protein>
<comment type="caution">
    <text evidence="13">The sequence shown here is derived from an EMBL/GenBank/DDBJ whole genome shotgun (WGS) entry which is preliminary data.</text>
</comment>
<keyword evidence="14" id="KW-1185">Reference proteome</keyword>
<evidence type="ECO:0000256" key="6">
    <source>
        <dbReference type="ARBA" id="ARBA00022801"/>
    </source>
</evidence>
<keyword evidence="6 11" id="KW-0378">Hydrolase</keyword>
<keyword evidence="10" id="KW-0472">Membrane</keyword>
<dbReference type="GO" id="GO:0046872">
    <property type="term" value="F:metal ion binding"/>
    <property type="evidence" value="ECO:0007669"/>
    <property type="project" value="UniProtKB-KW"/>
</dbReference>
<evidence type="ECO:0000256" key="3">
    <source>
        <dbReference type="ARBA" id="ARBA00022670"/>
    </source>
</evidence>
<keyword evidence="2" id="KW-1003">Cell membrane</keyword>
<keyword evidence="4" id="KW-0812">Transmembrane</keyword>
<evidence type="ECO:0000256" key="7">
    <source>
        <dbReference type="ARBA" id="ARBA00022833"/>
    </source>
</evidence>
<dbReference type="AlphaFoldDB" id="A0A5C5XX99"/>
<accession>A0A5C5XX99</accession>
<proteinExistence type="inferred from homology"/>
<dbReference type="InterPro" id="IPR001915">
    <property type="entry name" value="Peptidase_M48"/>
</dbReference>
<dbReference type="Pfam" id="PF01435">
    <property type="entry name" value="Peptidase_M48"/>
    <property type="match status" value="1"/>
</dbReference>
<dbReference type="InterPro" id="IPR050083">
    <property type="entry name" value="HtpX_protease"/>
</dbReference>
<evidence type="ECO:0000313" key="14">
    <source>
        <dbReference type="Proteomes" id="UP000318478"/>
    </source>
</evidence>
<organism evidence="13 14">
    <name type="scientific">Posidoniimonas polymericola</name>
    <dbReference type="NCBI Taxonomy" id="2528002"/>
    <lineage>
        <taxon>Bacteria</taxon>
        <taxon>Pseudomonadati</taxon>
        <taxon>Planctomycetota</taxon>
        <taxon>Planctomycetia</taxon>
        <taxon>Pirellulales</taxon>
        <taxon>Lacipirellulaceae</taxon>
        <taxon>Posidoniimonas</taxon>
    </lineage>
</organism>
<dbReference type="PANTHER" id="PTHR43221:SF1">
    <property type="entry name" value="PROTEASE HTPX"/>
    <property type="match status" value="1"/>
</dbReference>
<evidence type="ECO:0000259" key="12">
    <source>
        <dbReference type="Pfam" id="PF01435"/>
    </source>
</evidence>
<evidence type="ECO:0000256" key="10">
    <source>
        <dbReference type="ARBA" id="ARBA00023136"/>
    </source>
</evidence>
<dbReference type="GO" id="GO:0004222">
    <property type="term" value="F:metalloendopeptidase activity"/>
    <property type="evidence" value="ECO:0007669"/>
    <property type="project" value="InterPro"/>
</dbReference>
<evidence type="ECO:0000256" key="5">
    <source>
        <dbReference type="ARBA" id="ARBA00022723"/>
    </source>
</evidence>
<comment type="cofactor">
    <cofactor evidence="11">
        <name>Zn(2+)</name>
        <dbReference type="ChEBI" id="CHEBI:29105"/>
    </cofactor>
    <text evidence="11">Binds 1 zinc ion per subunit.</text>
</comment>